<evidence type="ECO:0000259" key="8">
    <source>
        <dbReference type="Pfam" id="PF00586"/>
    </source>
</evidence>
<dbReference type="InterPro" id="IPR010918">
    <property type="entry name" value="PurM-like_C_dom"/>
</dbReference>
<dbReference type="CDD" id="cd02203">
    <property type="entry name" value="PurL_repeat1"/>
    <property type="match status" value="1"/>
</dbReference>
<evidence type="ECO:0000313" key="11">
    <source>
        <dbReference type="EMBL" id="KKS98495.1"/>
    </source>
</evidence>
<dbReference type="InterPro" id="IPR036921">
    <property type="entry name" value="PurM-like_N_sf"/>
</dbReference>
<keyword evidence="3" id="KW-0479">Metal-binding</keyword>
<evidence type="ECO:0000256" key="6">
    <source>
        <dbReference type="ARBA" id="ARBA00022840"/>
    </source>
</evidence>
<name>A0A0G1DKV3_9BACT</name>
<evidence type="ECO:0000259" key="10">
    <source>
        <dbReference type="Pfam" id="PF18072"/>
    </source>
</evidence>
<dbReference type="GO" id="GO:0004642">
    <property type="term" value="F:phosphoribosylformylglycinamidine synthase activity"/>
    <property type="evidence" value="ECO:0007669"/>
    <property type="project" value="UniProtKB-EC"/>
</dbReference>
<dbReference type="GO" id="GO:0046872">
    <property type="term" value="F:metal ion binding"/>
    <property type="evidence" value="ECO:0007669"/>
    <property type="project" value="UniProtKB-KW"/>
</dbReference>
<protein>
    <submittedName>
        <fullName evidence="11">Phosphoribosylformylglycinamidine synthase, phosphoribosylformylglycinamidine synthase</fullName>
        <ecNumber evidence="11">6.3.5.3</ecNumber>
    </submittedName>
</protein>
<keyword evidence="1" id="KW-0963">Cytoplasm</keyword>
<dbReference type="InterPro" id="IPR016188">
    <property type="entry name" value="PurM-like_N"/>
</dbReference>
<keyword evidence="2 11" id="KW-0436">Ligase</keyword>
<evidence type="ECO:0000256" key="4">
    <source>
        <dbReference type="ARBA" id="ARBA00022741"/>
    </source>
</evidence>
<evidence type="ECO:0000256" key="7">
    <source>
        <dbReference type="ARBA" id="ARBA00022842"/>
    </source>
</evidence>
<dbReference type="AlphaFoldDB" id="A0A0G1DKV3"/>
<feature type="domain" description="PurM-like N-terminal" evidence="8">
    <location>
        <begin position="292"/>
        <end position="422"/>
    </location>
</feature>
<dbReference type="Pfam" id="PF02769">
    <property type="entry name" value="AIRS_C"/>
    <property type="match status" value="1"/>
</dbReference>
<evidence type="ECO:0000256" key="3">
    <source>
        <dbReference type="ARBA" id="ARBA00022723"/>
    </source>
</evidence>
<dbReference type="GO" id="GO:0005524">
    <property type="term" value="F:ATP binding"/>
    <property type="evidence" value="ECO:0007669"/>
    <property type="project" value="UniProtKB-KW"/>
</dbReference>
<reference evidence="11 12" key="1">
    <citation type="journal article" date="2015" name="Nature">
        <title>rRNA introns, odd ribosomes, and small enigmatic genomes across a large radiation of phyla.</title>
        <authorList>
            <person name="Brown C.T."/>
            <person name="Hug L.A."/>
            <person name="Thomas B.C."/>
            <person name="Sharon I."/>
            <person name="Castelle C.J."/>
            <person name="Singh A."/>
            <person name="Wilkins M.J."/>
            <person name="Williams K.H."/>
            <person name="Banfield J.F."/>
        </authorList>
    </citation>
    <scope>NUCLEOTIDE SEQUENCE [LARGE SCALE GENOMIC DNA]</scope>
</reference>
<feature type="domain" description="PurM-like C-terminal" evidence="9">
    <location>
        <begin position="437"/>
        <end position="588"/>
    </location>
</feature>
<dbReference type="PANTHER" id="PTHR43555">
    <property type="entry name" value="PHOSPHORIBOSYLFORMYLGLYCINAMIDINE SYNTHASE SUBUNIT PURL"/>
    <property type="match status" value="1"/>
</dbReference>
<dbReference type="STRING" id="1618443.UV73_C0001G0016"/>
<evidence type="ECO:0000256" key="5">
    <source>
        <dbReference type="ARBA" id="ARBA00022755"/>
    </source>
</evidence>
<evidence type="ECO:0000313" key="12">
    <source>
        <dbReference type="Proteomes" id="UP000034894"/>
    </source>
</evidence>
<keyword evidence="6" id="KW-0067">ATP-binding</keyword>
<keyword evidence="4" id="KW-0547">Nucleotide-binding</keyword>
<keyword evidence="5" id="KW-0658">Purine biosynthesis</keyword>
<accession>A0A0G1DKV3</accession>
<dbReference type="GO" id="GO:0006189">
    <property type="term" value="P:'de novo' IMP biosynthetic process"/>
    <property type="evidence" value="ECO:0007669"/>
    <property type="project" value="InterPro"/>
</dbReference>
<evidence type="ECO:0000259" key="9">
    <source>
        <dbReference type="Pfam" id="PF02769"/>
    </source>
</evidence>
<evidence type="ECO:0000256" key="2">
    <source>
        <dbReference type="ARBA" id="ARBA00022598"/>
    </source>
</evidence>
<dbReference type="Gene3D" id="3.30.1330.10">
    <property type="entry name" value="PurM-like, N-terminal domain"/>
    <property type="match status" value="1"/>
</dbReference>
<evidence type="ECO:0000256" key="1">
    <source>
        <dbReference type="ARBA" id="ARBA00022490"/>
    </source>
</evidence>
<dbReference type="SUPFAM" id="SSF56042">
    <property type="entry name" value="PurM C-terminal domain-like"/>
    <property type="match status" value="1"/>
</dbReference>
<dbReference type="Pfam" id="PF18072">
    <property type="entry name" value="FGAR-AT_linker"/>
    <property type="match status" value="1"/>
</dbReference>
<dbReference type="Gene3D" id="3.90.650.10">
    <property type="entry name" value="PurM-like C-terminal domain"/>
    <property type="match status" value="1"/>
</dbReference>
<dbReference type="PANTHER" id="PTHR43555:SF1">
    <property type="entry name" value="PHOSPHORIBOSYLFORMYLGLYCINAMIDINE SYNTHASE SUBUNIT PURL"/>
    <property type="match status" value="1"/>
</dbReference>
<dbReference type="EC" id="6.3.5.3" evidence="11"/>
<dbReference type="InterPro" id="IPR010074">
    <property type="entry name" value="PRibForGlyAmidine_synth_PurL"/>
</dbReference>
<keyword evidence="7" id="KW-0460">Magnesium</keyword>
<comment type="caution">
    <text evidence="11">The sequence shown here is derived from an EMBL/GenBank/DDBJ whole genome shotgun (WGS) entry which is preliminary data.</text>
</comment>
<proteinExistence type="predicted"/>
<sequence>MVTRIEVYAKVADSRAFQRQKKLQESGFAKKIKKVFLADVYSIDSAILKKPQEIAGMFANPITESFHITWENSKQIYRQLPFFNWAFEINFLPGVTDNIAITSRESIEDFRKMKFKKGEGVYSSQITFIEGVLTAAEINEISHNFYNPLIEIASLKRRAEYINDEGMDFFVPKVKLNSSSIVLDIDLDVNDNVLADIGKTGIKDRESLPRGPLALDLPSLKEIRKYFHQEKRAPTDIELESLAQTWSEHCKHIIFSSSIDEVKDGLYKTYIKGATSQILKKKKNFAASVFTDNSGAIHFDGDYLVTHKVETHNSPSALDPFGGAVTGIVGVNRDTIGFGLGAMPIANFYGFCVADPDRDEPLYKGTDFTQKMLSSRRILEGIVSGVNTGGNQSGIPTSLGFLYCDEKFRGKPLVFVGTIGLIPKKSNGRILTQKNAKKGDYIVMIGGRVGKDGIHGATFSSEIMNSASPVTAVQIGNPIIQKKFSDALVKEARDRQLYHSITDNGAGGLSCSVAEMARESGGCQVELDQVPLKYDGLKPWEIWISESQERMTLAVPPNKWSAFKKLIEKRGIEATAIGKFTSSGRCVVNYFGKTIMDMELKFLHEGYPKKKLKTRKKTVSAIKDSFGGKKPLQFLFKLLGNPPLCGFEFISSQYDCYFLRTLSGLK</sequence>
<organism evidence="11 12">
    <name type="scientific">Candidatus Gottesmanbacteria bacterium GW2011_GWA2_43_14</name>
    <dbReference type="NCBI Taxonomy" id="1618443"/>
    <lineage>
        <taxon>Bacteria</taxon>
        <taxon>Candidatus Gottesmaniibacteriota</taxon>
    </lineage>
</organism>
<dbReference type="EMBL" id="LCFP01000001">
    <property type="protein sequence ID" value="KKS98495.1"/>
    <property type="molecule type" value="Genomic_DNA"/>
</dbReference>
<dbReference type="Proteomes" id="UP000034894">
    <property type="component" value="Unassembled WGS sequence"/>
</dbReference>
<dbReference type="InterPro" id="IPR036676">
    <property type="entry name" value="PurM-like_C_sf"/>
</dbReference>
<gene>
    <name evidence="11" type="ORF">UV73_C0001G0016</name>
</gene>
<dbReference type="InterPro" id="IPR041609">
    <property type="entry name" value="PurL_linker"/>
</dbReference>
<dbReference type="PATRIC" id="fig|1618443.3.peg.16"/>
<feature type="domain" description="Phosphoribosylformylglycinamidine synthase linker" evidence="10">
    <location>
        <begin position="212"/>
        <end position="252"/>
    </location>
</feature>
<dbReference type="SUPFAM" id="SSF55326">
    <property type="entry name" value="PurM N-terminal domain-like"/>
    <property type="match status" value="1"/>
</dbReference>
<dbReference type="Pfam" id="PF00586">
    <property type="entry name" value="AIRS"/>
    <property type="match status" value="1"/>
</dbReference>